<dbReference type="AlphaFoldDB" id="A0AAW1JYY9"/>
<protein>
    <submittedName>
        <fullName evidence="5">Tc5 transposase DNA-binding domain</fullName>
    </submittedName>
</protein>
<dbReference type="EMBL" id="JASPKY010000295">
    <property type="protein sequence ID" value="KAK9710290.1"/>
    <property type="molecule type" value="Genomic_DNA"/>
</dbReference>
<accession>A0AAW1JYY9</accession>
<organism evidence="5 6">
    <name type="scientific">Popillia japonica</name>
    <name type="common">Japanese beetle</name>
    <dbReference type="NCBI Taxonomy" id="7064"/>
    <lineage>
        <taxon>Eukaryota</taxon>
        <taxon>Metazoa</taxon>
        <taxon>Ecdysozoa</taxon>
        <taxon>Arthropoda</taxon>
        <taxon>Hexapoda</taxon>
        <taxon>Insecta</taxon>
        <taxon>Pterygota</taxon>
        <taxon>Neoptera</taxon>
        <taxon>Endopterygota</taxon>
        <taxon>Coleoptera</taxon>
        <taxon>Polyphaga</taxon>
        <taxon>Scarabaeiformia</taxon>
        <taxon>Scarabaeidae</taxon>
        <taxon>Rutelinae</taxon>
        <taxon>Popillia</taxon>
    </lineage>
</organism>
<dbReference type="GO" id="GO:0005634">
    <property type="term" value="C:nucleus"/>
    <property type="evidence" value="ECO:0007669"/>
    <property type="project" value="UniProtKB-SubCell"/>
</dbReference>
<feature type="domain" description="HTH CENPB-type" evidence="4">
    <location>
        <begin position="1"/>
        <end position="42"/>
    </location>
</feature>
<proteinExistence type="predicted"/>
<evidence type="ECO:0000256" key="1">
    <source>
        <dbReference type="ARBA" id="ARBA00004123"/>
    </source>
</evidence>
<dbReference type="GO" id="GO:0003677">
    <property type="term" value="F:DNA binding"/>
    <property type="evidence" value="ECO:0007669"/>
    <property type="project" value="UniProtKB-KW"/>
</dbReference>
<gene>
    <name evidence="5" type="ORF">QE152_g26094</name>
</gene>
<feature type="region of interest" description="Disordered" evidence="3">
    <location>
        <begin position="129"/>
        <end position="157"/>
    </location>
</feature>
<evidence type="ECO:0000256" key="2">
    <source>
        <dbReference type="ARBA" id="ARBA00023125"/>
    </source>
</evidence>
<name>A0AAW1JYY9_POPJA</name>
<dbReference type="InterPro" id="IPR006600">
    <property type="entry name" value="HTH_CenpB_DNA-bd_dom"/>
</dbReference>
<evidence type="ECO:0000313" key="6">
    <source>
        <dbReference type="Proteomes" id="UP001458880"/>
    </source>
</evidence>
<evidence type="ECO:0000256" key="3">
    <source>
        <dbReference type="SAM" id="MobiDB-lite"/>
    </source>
</evidence>
<comment type="caution">
    <text evidence="5">The sequence shown here is derived from an EMBL/GenBank/DDBJ whole genome shotgun (WGS) entry which is preliminary data.</text>
</comment>
<evidence type="ECO:0000313" key="5">
    <source>
        <dbReference type="EMBL" id="KAK9710290.1"/>
    </source>
</evidence>
<dbReference type="InterPro" id="IPR009057">
    <property type="entry name" value="Homeodomain-like_sf"/>
</dbReference>
<dbReference type="Proteomes" id="UP001458880">
    <property type="component" value="Unassembled WGS sequence"/>
</dbReference>
<sequence length="157" mass="17449">MERALTIWIEDLSQRKIPLSGDLIQRKALQCYAQMKESTPSTSISQTNRGFSACYAQMKESTPSTSISQTNRGFSAINDTNSERALKFQRELHKCMSGYREFHKQLVKSSSQSLITDFIVARKPLTEHKPAVGVNSSSDKSDFISAPTPILPSSGDD</sequence>
<evidence type="ECO:0000259" key="4">
    <source>
        <dbReference type="Pfam" id="PF03221"/>
    </source>
</evidence>
<comment type="subcellular location">
    <subcellularLocation>
        <location evidence="1">Nucleus</location>
    </subcellularLocation>
</comment>
<dbReference type="Pfam" id="PF03221">
    <property type="entry name" value="HTH_Tnp_Tc5"/>
    <property type="match status" value="1"/>
</dbReference>
<keyword evidence="2 5" id="KW-0238">DNA-binding</keyword>
<dbReference type="SUPFAM" id="SSF46689">
    <property type="entry name" value="Homeodomain-like"/>
    <property type="match status" value="1"/>
</dbReference>
<dbReference type="Gene3D" id="1.10.10.60">
    <property type="entry name" value="Homeodomain-like"/>
    <property type="match status" value="1"/>
</dbReference>
<reference evidence="5 6" key="1">
    <citation type="journal article" date="2024" name="BMC Genomics">
        <title>De novo assembly and annotation of Popillia japonica's genome with initial clues to its potential as an invasive pest.</title>
        <authorList>
            <person name="Cucini C."/>
            <person name="Boschi S."/>
            <person name="Funari R."/>
            <person name="Cardaioli E."/>
            <person name="Iannotti N."/>
            <person name="Marturano G."/>
            <person name="Paoli F."/>
            <person name="Bruttini M."/>
            <person name="Carapelli A."/>
            <person name="Frati F."/>
            <person name="Nardi F."/>
        </authorList>
    </citation>
    <scope>NUCLEOTIDE SEQUENCE [LARGE SCALE GENOMIC DNA]</scope>
    <source>
        <strain evidence="5">DMR45628</strain>
    </source>
</reference>
<keyword evidence="6" id="KW-1185">Reference proteome</keyword>